<organism evidence="1 2">
    <name type="scientific">Choiromyces venosus 120613-1</name>
    <dbReference type="NCBI Taxonomy" id="1336337"/>
    <lineage>
        <taxon>Eukaryota</taxon>
        <taxon>Fungi</taxon>
        <taxon>Dikarya</taxon>
        <taxon>Ascomycota</taxon>
        <taxon>Pezizomycotina</taxon>
        <taxon>Pezizomycetes</taxon>
        <taxon>Pezizales</taxon>
        <taxon>Tuberaceae</taxon>
        <taxon>Choiromyces</taxon>
    </lineage>
</organism>
<proteinExistence type="predicted"/>
<accession>A0A3N4JDM8</accession>
<evidence type="ECO:0000313" key="2">
    <source>
        <dbReference type="Proteomes" id="UP000276215"/>
    </source>
</evidence>
<gene>
    <name evidence="1" type="ORF">L873DRAFT_1791702</name>
</gene>
<name>A0A3N4JDM8_9PEZI</name>
<evidence type="ECO:0000313" key="1">
    <source>
        <dbReference type="EMBL" id="RPA96373.1"/>
    </source>
</evidence>
<dbReference type="EMBL" id="ML120415">
    <property type="protein sequence ID" value="RPA96373.1"/>
    <property type="molecule type" value="Genomic_DNA"/>
</dbReference>
<dbReference type="AlphaFoldDB" id="A0A3N4JDM8"/>
<dbReference type="Proteomes" id="UP000276215">
    <property type="component" value="Unassembled WGS sequence"/>
</dbReference>
<reference evidence="1 2" key="1">
    <citation type="journal article" date="2018" name="Nat. Ecol. Evol.">
        <title>Pezizomycetes genomes reveal the molecular basis of ectomycorrhizal truffle lifestyle.</title>
        <authorList>
            <person name="Murat C."/>
            <person name="Payen T."/>
            <person name="Noel B."/>
            <person name="Kuo A."/>
            <person name="Morin E."/>
            <person name="Chen J."/>
            <person name="Kohler A."/>
            <person name="Krizsan K."/>
            <person name="Balestrini R."/>
            <person name="Da Silva C."/>
            <person name="Montanini B."/>
            <person name="Hainaut M."/>
            <person name="Levati E."/>
            <person name="Barry K.W."/>
            <person name="Belfiori B."/>
            <person name="Cichocki N."/>
            <person name="Clum A."/>
            <person name="Dockter R.B."/>
            <person name="Fauchery L."/>
            <person name="Guy J."/>
            <person name="Iotti M."/>
            <person name="Le Tacon F."/>
            <person name="Lindquist E.A."/>
            <person name="Lipzen A."/>
            <person name="Malagnac F."/>
            <person name="Mello A."/>
            <person name="Molinier V."/>
            <person name="Miyauchi S."/>
            <person name="Poulain J."/>
            <person name="Riccioni C."/>
            <person name="Rubini A."/>
            <person name="Sitrit Y."/>
            <person name="Splivallo R."/>
            <person name="Traeger S."/>
            <person name="Wang M."/>
            <person name="Zifcakova L."/>
            <person name="Wipf D."/>
            <person name="Zambonelli A."/>
            <person name="Paolocci F."/>
            <person name="Nowrousian M."/>
            <person name="Ottonello S."/>
            <person name="Baldrian P."/>
            <person name="Spatafora J.W."/>
            <person name="Henrissat B."/>
            <person name="Nagy L.G."/>
            <person name="Aury J.M."/>
            <person name="Wincker P."/>
            <person name="Grigoriev I.V."/>
            <person name="Bonfante P."/>
            <person name="Martin F.M."/>
        </authorList>
    </citation>
    <scope>NUCLEOTIDE SEQUENCE [LARGE SCALE GENOMIC DNA]</scope>
    <source>
        <strain evidence="1 2">120613-1</strain>
    </source>
</reference>
<keyword evidence="2" id="KW-1185">Reference proteome</keyword>
<sequence>MCTYEERLQCIHNESVMYEYVSNNLRPTINDTVYGEEKSEKDEELSGLLGEGWRSKCRLEGVRGFTRESFEVPVGGIERKEGYRSQLRELDEGAKELINKVSSQVSLHNVGSKRNSS</sequence>
<protein>
    <submittedName>
        <fullName evidence="1">Uncharacterized protein</fullName>
    </submittedName>
</protein>